<comment type="caution">
    <text evidence="2">The sequence shown here is derived from an EMBL/GenBank/DDBJ whole genome shotgun (WGS) entry which is preliminary data.</text>
</comment>
<dbReference type="Proteomes" id="UP000252517">
    <property type="component" value="Unassembled WGS sequence"/>
</dbReference>
<evidence type="ECO:0000256" key="1">
    <source>
        <dbReference type="SAM" id="MobiDB-lite"/>
    </source>
</evidence>
<dbReference type="AlphaFoldDB" id="A0A367WCJ8"/>
<protein>
    <submittedName>
        <fullName evidence="2">Uncharacterized protein</fullName>
    </submittedName>
</protein>
<organism evidence="2 3">
    <name type="scientific">Thalassospira profundimaris</name>
    <dbReference type="NCBI Taxonomy" id="502049"/>
    <lineage>
        <taxon>Bacteria</taxon>
        <taxon>Pseudomonadati</taxon>
        <taxon>Pseudomonadota</taxon>
        <taxon>Alphaproteobacteria</taxon>
        <taxon>Rhodospirillales</taxon>
        <taxon>Thalassospiraceae</taxon>
        <taxon>Thalassospira</taxon>
    </lineage>
</organism>
<accession>A0A367WCJ8</accession>
<dbReference type="OrthoDB" id="9949524at2"/>
<dbReference type="RefSeq" id="WP_114090861.1">
    <property type="nucleotide sequence ID" value="NZ_JPWH01000065.1"/>
</dbReference>
<sequence length="75" mass="8299">MAKKSEARVAVTPPANDNDGMEIKQDQHVCVIARAVGHHLARKHYLAWEEKQRRAANDNSPATLEEEIKGQGPKG</sequence>
<name>A0A367WCJ8_9PROT</name>
<proteinExistence type="predicted"/>
<dbReference type="EMBL" id="JPWH01000065">
    <property type="protein sequence ID" value="RCK38190.1"/>
    <property type="molecule type" value="Genomic_DNA"/>
</dbReference>
<evidence type="ECO:0000313" key="2">
    <source>
        <dbReference type="EMBL" id="RCK38190.1"/>
    </source>
</evidence>
<evidence type="ECO:0000313" key="3">
    <source>
        <dbReference type="Proteomes" id="UP000252517"/>
    </source>
</evidence>
<feature type="region of interest" description="Disordered" evidence="1">
    <location>
        <begin position="51"/>
        <end position="75"/>
    </location>
</feature>
<gene>
    <name evidence="2" type="ORF">TH25_25575</name>
</gene>
<reference evidence="2 3" key="1">
    <citation type="submission" date="2014-07" db="EMBL/GenBank/DDBJ databases">
        <title>Draft genome sequence of Thalassospira profundimaris S25-3-2.</title>
        <authorList>
            <person name="Lai Q."/>
            <person name="Shao Z."/>
        </authorList>
    </citation>
    <scope>NUCLEOTIDE SEQUENCE [LARGE SCALE GENOMIC DNA]</scope>
    <source>
        <strain evidence="2 3">S25-3-2</strain>
    </source>
</reference>
<feature type="region of interest" description="Disordered" evidence="1">
    <location>
        <begin position="1"/>
        <end position="23"/>
    </location>
</feature>